<dbReference type="EMBL" id="CP003653">
    <property type="protein sequence ID" value="AFZ35631.1"/>
    <property type="molecule type" value="Genomic_DNA"/>
</dbReference>
<dbReference type="AlphaFoldDB" id="K9XU78"/>
<proteinExistence type="predicted"/>
<protein>
    <submittedName>
        <fullName evidence="2">Uncharacterized protein</fullName>
    </submittedName>
</protein>
<keyword evidence="1" id="KW-0732">Signal</keyword>
<evidence type="ECO:0000313" key="3">
    <source>
        <dbReference type="Proteomes" id="UP000010473"/>
    </source>
</evidence>
<feature type="signal peptide" evidence="1">
    <location>
        <begin position="1"/>
        <end position="20"/>
    </location>
</feature>
<gene>
    <name evidence="2" type="ordered locus">Sta7437_2080</name>
</gene>
<organism evidence="2 3">
    <name type="scientific">Stanieria cyanosphaera (strain ATCC 29371 / PCC 7437)</name>
    <dbReference type="NCBI Taxonomy" id="111780"/>
    <lineage>
        <taxon>Bacteria</taxon>
        <taxon>Bacillati</taxon>
        <taxon>Cyanobacteriota</taxon>
        <taxon>Cyanophyceae</taxon>
        <taxon>Pleurocapsales</taxon>
        <taxon>Dermocarpellaceae</taxon>
        <taxon>Stanieria</taxon>
    </lineage>
</organism>
<accession>K9XU78</accession>
<dbReference type="RefSeq" id="WP_015193299.1">
    <property type="nucleotide sequence ID" value="NC_019748.1"/>
</dbReference>
<evidence type="ECO:0000313" key="2">
    <source>
        <dbReference type="EMBL" id="AFZ35631.1"/>
    </source>
</evidence>
<evidence type="ECO:0000256" key="1">
    <source>
        <dbReference type="SAM" id="SignalP"/>
    </source>
</evidence>
<dbReference type="Proteomes" id="UP000010473">
    <property type="component" value="Chromosome"/>
</dbReference>
<dbReference type="OrthoDB" id="336134at2"/>
<reference evidence="3" key="1">
    <citation type="journal article" date="2013" name="Proc. Natl. Acad. Sci. U.S.A.">
        <title>Improving the coverage of the cyanobacterial phylum using diversity-driven genome sequencing.</title>
        <authorList>
            <person name="Shih P.M."/>
            <person name="Wu D."/>
            <person name="Latifi A."/>
            <person name="Axen S.D."/>
            <person name="Fewer D.P."/>
            <person name="Talla E."/>
            <person name="Calteau A."/>
            <person name="Cai F."/>
            <person name="Tandeau de Marsac N."/>
            <person name="Rippka R."/>
            <person name="Herdman M."/>
            <person name="Sivonen K."/>
            <person name="Coursin T."/>
            <person name="Laurent T."/>
            <person name="Goodwin L."/>
            <person name="Nolan M."/>
            <person name="Davenport K.W."/>
            <person name="Han C.S."/>
            <person name="Rubin E.M."/>
            <person name="Eisen J.A."/>
            <person name="Woyke T."/>
            <person name="Gugger M."/>
            <person name="Kerfeld C.A."/>
        </authorList>
    </citation>
    <scope>NUCLEOTIDE SEQUENCE [LARGE SCALE GENOMIC DNA]</scope>
    <source>
        <strain evidence="3">ATCC 29371 / PCC 7437</strain>
    </source>
</reference>
<dbReference type="HOGENOM" id="CLU_2425485_0_0_3"/>
<name>K9XU78_STAC7</name>
<keyword evidence="3" id="KW-1185">Reference proteome</keyword>
<dbReference type="KEGG" id="scs:Sta7437_2080"/>
<feature type="chain" id="PRO_5003938013" evidence="1">
    <location>
        <begin position="21"/>
        <end position="91"/>
    </location>
</feature>
<sequence length="91" mass="9502">MSKFILTLGILLIGSNSVLATDLVNKDTQSYQITTTEGEQKNTIEIASGETKTVCSSDCLIDVEGIGSVSAKAADVITIEGGQIVLPAEEL</sequence>